<dbReference type="SUPFAM" id="SSF51445">
    <property type="entry name" value="(Trans)glycosidases"/>
    <property type="match status" value="1"/>
</dbReference>
<keyword evidence="5" id="KW-1185">Reference proteome</keyword>
<dbReference type="InterPro" id="IPR001223">
    <property type="entry name" value="Glyco_hydro18_cat"/>
</dbReference>
<dbReference type="Ensembl" id="ENSUPAT00010031704.1">
    <property type="protein sequence ID" value="ENSUPAP00010027860.1"/>
    <property type="gene ID" value="ENSUPAG00010022009.1"/>
</dbReference>
<reference evidence="4" key="2">
    <citation type="submission" date="2025-09" db="UniProtKB">
        <authorList>
            <consortium name="Ensembl"/>
        </authorList>
    </citation>
    <scope>IDENTIFICATION</scope>
</reference>
<proteinExistence type="predicted"/>
<dbReference type="GO" id="GO:0005975">
    <property type="term" value="P:carbohydrate metabolic process"/>
    <property type="evidence" value="ECO:0007669"/>
    <property type="project" value="InterPro"/>
</dbReference>
<dbReference type="AlphaFoldDB" id="A0A8D2IHH0"/>
<protein>
    <recommendedName>
        <fullName evidence="3">GH18 domain-containing protein</fullName>
    </recommendedName>
</protein>
<keyword evidence="2" id="KW-0326">Glycosidase</keyword>
<sequence>IVSTTADCKTVISSAIDFLHQDGFDGMNLDIEHSEFWGSPTEDKQQFAILSNLRMKPQLSLSPRRIYWKYTSICRNPSILVCYVAAVTKRPDKNN</sequence>
<evidence type="ECO:0000256" key="2">
    <source>
        <dbReference type="ARBA" id="ARBA00023295"/>
    </source>
</evidence>
<dbReference type="PROSITE" id="PS51910">
    <property type="entry name" value="GH18_2"/>
    <property type="match status" value="1"/>
</dbReference>
<feature type="domain" description="GH18" evidence="3">
    <location>
        <begin position="1"/>
        <end position="95"/>
    </location>
</feature>
<accession>A0A8D2IHH0</accession>
<evidence type="ECO:0000313" key="5">
    <source>
        <dbReference type="Proteomes" id="UP000694417"/>
    </source>
</evidence>
<keyword evidence="1" id="KW-0378">Hydrolase</keyword>
<evidence type="ECO:0000256" key="1">
    <source>
        <dbReference type="ARBA" id="ARBA00022801"/>
    </source>
</evidence>
<dbReference type="Gene3D" id="3.20.20.80">
    <property type="entry name" value="Glycosidases"/>
    <property type="match status" value="1"/>
</dbReference>
<evidence type="ECO:0000313" key="4">
    <source>
        <dbReference type="Ensembl" id="ENSUPAP00010027860.1"/>
    </source>
</evidence>
<dbReference type="Proteomes" id="UP000694417">
    <property type="component" value="Unplaced"/>
</dbReference>
<dbReference type="GO" id="GO:0004568">
    <property type="term" value="F:chitinase activity"/>
    <property type="evidence" value="ECO:0007669"/>
    <property type="project" value="UniProtKB-ARBA"/>
</dbReference>
<name>A0A8D2IHH0_UROPR</name>
<reference evidence="4" key="1">
    <citation type="submission" date="2025-08" db="UniProtKB">
        <authorList>
            <consortium name="Ensembl"/>
        </authorList>
    </citation>
    <scope>IDENTIFICATION</scope>
</reference>
<dbReference type="InterPro" id="IPR001579">
    <property type="entry name" value="Glyco_hydro_18_chit_AS"/>
</dbReference>
<dbReference type="InterPro" id="IPR017853">
    <property type="entry name" value="GH"/>
</dbReference>
<dbReference type="PROSITE" id="PS01095">
    <property type="entry name" value="GH18_1"/>
    <property type="match status" value="1"/>
</dbReference>
<organism evidence="4 5">
    <name type="scientific">Urocitellus parryii</name>
    <name type="common">Arctic ground squirrel</name>
    <name type="synonym">Spermophilus parryii</name>
    <dbReference type="NCBI Taxonomy" id="9999"/>
    <lineage>
        <taxon>Eukaryota</taxon>
        <taxon>Metazoa</taxon>
        <taxon>Chordata</taxon>
        <taxon>Craniata</taxon>
        <taxon>Vertebrata</taxon>
        <taxon>Euteleostomi</taxon>
        <taxon>Mammalia</taxon>
        <taxon>Eutheria</taxon>
        <taxon>Euarchontoglires</taxon>
        <taxon>Glires</taxon>
        <taxon>Rodentia</taxon>
        <taxon>Sciuromorpha</taxon>
        <taxon>Sciuridae</taxon>
        <taxon>Xerinae</taxon>
        <taxon>Marmotini</taxon>
        <taxon>Urocitellus</taxon>
    </lineage>
</organism>
<evidence type="ECO:0000259" key="3">
    <source>
        <dbReference type="PROSITE" id="PS51910"/>
    </source>
</evidence>
<dbReference type="GO" id="GO:0006032">
    <property type="term" value="P:chitin catabolic process"/>
    <property type="evidence" value="ECO:0007669"/>
    <property type="project" value="UniProtKB-ARBA"/>
</dbReference>